<evidence type="ECO:0000313" key="7">
    <source>
        <dbReference type="EMBL" id="GJJ69716.1"/>
    </source>
</evidence>
<keyword evidence="8" id="KW-1185">Reference proteome</keyword>
<evidence type="ECO:0000256" key="4">
    <source>
        <dbReference type="ARBA" id="ARBA00023242"/>
    </source>
</evidence>
<evidence type="ECO:0000313" key="8">
    <source>
        <dbReference type="Proteomes" id="UP000827284"/>
    </source>
</evidence>
<dbReference type="GO" id="GO:0006270">
    <property type="term" value="P:DNA replication initiation"/>
    <property type="evidence" value="ECO:0007669"/>
    <property type="project" value="InterPro"/>
</dbReference>
<keyword evidence="7" id="KW-0132">Cell division</keyword>
<protein>
    <submittedName>
        <fullName evidence="7">Cell division control protein 45</fullName>
    </submittedName>
</protein>
<dbReference type="EMBL" id="BQFW01000002">
    <property type="protein sequence ID" value="GJJ69716.1"/>
    <property type="molecule type" value="Genomic_DNA"/>
</dbReference>
<reference evidence="7" key="1">
    <citation type="submission" date="2021-11" db="EMBL/GenBank/DDBJ databases">
        <authorList>
            <person name="Herlambang A."/>
            <person name="Guo Y."/>
            <person name="Takashima Y."/>
            <person name="Nishizawa T."/>
        </authorList>
    </citation>
    <scope>NUCLEOTIDE SEQUENCE</scope>
    <source>
        <strain evidence="7">E1425</strain>
    </source>
</reference>
<dbReference type="Proteomes" id="UP000827284">
    <property type="component" value="Unassembled WGS sequence"/>
</dbReference>
<dbReference type="GO" id="GO:0031261">
    <property type="term" value="C:DNA replication preinitiation complex"/>
    <property type="evidence" value="ECO:0007669"/>
    <property type="project" value="TreeGrafter"/>
</dbReference>
<evidence type="ECO:0000256" key="5">
    <source>
        <dbReference type="ARBA" id="ARBA00023306"/>
    </source>
</evidence>
<dbReference type="InterPro" id="IPR003874">
    <property type="entry name" value="CDC45"/>
</dbReference>
<evidence type="ECO:0000256" key="3">
    <source>
        <dbReference type="ARBA" id="ARBA00022705"/>
    </source>
</evidence>
<dbReference type="GO" id="GO:0003682">
    <property type="term" value="F:chromatin binding"/>
    <property type="evidence" value="ECO:0007669"/>
    <property type="project" value="TreeGrafter"/>
</dbReference>
<comment type="caution">
    <text evidence="7">The sequence shown here is derived from an EMBL/GenBank/DDBJ whole genome shotgun (WGS) entry which is preliminary data.</text>
</comment>
<dbReference type="GO" id="GO:0051301">
    <property type="term" value="P:cell division"/>
    <property type="evidence" value="ECO:0007669"/>
    <property type="project" value="UniProtKB-KW"/>
</dbReference>
<dbReference type="GO" id="GO:0003697">
    <property type="term" value="F:single-stranded DNA binding"/>
    <property type="evidence" value="ECO:0007669"/>
    <property type="project" value="TreeGrafter"/>
</dbReference>
<keyword evidence="4" id="KW-0539">Nucleus</keyword>
<evidence type="ECO:0000256" key="6">
    <source>
        <dbReference type="SAM" id="MobiDB-lite"/>
    </source>
</evidence>
<sequence length="651" mass="72927">MGHVKLANYSLAYKRIKNAAFEGGGGGSSTVLFLVAADVDAICAFRIWTTLLKSDSISYVVVPVTGMEDVKTGVKNMSQSIRSVVMLNCGGIFNLEDYIDLSEEVTIYILDSHRPVNLRNAFWNNEIIVFHETDLDKELVAEKEAILFTEENEYISADDDDDDEDEDDERSGREDSEDSDDDDSNSRRQRRRTGLDTEVSVGNMKKKWKESKSILVDYMSRGLIYGASVANQCYAMALQLDRTTLDILWLAIVGMTSQYLCEQISHRDYSRAVRGLRDESERLTPKGPDATSSATRGNGVDAIVLGELVTPEDGTIRSSDEFRFMMVRHWSLYDSMYHSNYVASRLGIWRDPGRKRLMALLAKMGFSLEECQQGFAHMSIDLKKILKDRIQLVAPEYGLHEILYESFTRASGYQGPMSASDVAYAVSSLMELTPDAAVALGYRQEWIADQKRDSGSNTTDDSNSNDSGQSSSWWHANFYNACDSLDASGGIECGSHLRRGLEIGMKIQKAVVRQAIAVIEKQLITSLSRHRFAILENGPDLPVFWNPLALDKLAQFLVYAIREYGSAKANYRQMPLIVMVFKEDTRTYIATGVIGSPVLGEVKPNTFGNIFEKLAYNDKLAIRPLGFSRTVVEVDESDHLQVAKMAGKYMR</sequence>
<gene>
    <name evidence="7" type="ORF">EMPS_02064</name>
</gene>
<keyword evidence="5" id="KW-0131">Cell cycle</keyword>
<feature type="region of interest" description="Disordered" evidence="6">
    <location>
        <begin position="154"/>
        <end position="198"/>
    </location>
</feature>
<dbReference type="PANTHER" id="PTHR10507">
    <property type="entry name" value="CDC45-RELATED PROTEIN"/>
    <property type="match status" value="1"/>
</dbReference>
<keyword evidence="3" id="KW-0235">DNA replication</keyword>
<dbReference type="AlphaFoldDB" id="A0A9P3LT52"/>
<organism evidence="7 8">
    <name type="scientific">Entomortierella parvispora</name>
    <dbReference type="NCBI Taxonomy" id="205924"/>
    <lineage>
        <taxon>Eukaryota</taxon>
        <taxon>Fungi</taxon>
        <taxon>Fungi incertae sedis</taxon>
        <taxon>Mucoromycota</taxon>
        <taxon>Mortierellomycotina</taxon>
        <taxon>Mortierellomycetes</taxon>
        <taxon>Mortierellales</taxon>
        <taxon>Mortierellaceae</taxon>
        <taxon>Entomortierella</taxon>
    </lineage>
</organism>
<proteinExistence type="inferred from homology"/>
<reference evidence="7" key="2">
    <citation type="journal article" date="2022" name="Microbiol. Resour. Announc.">
        <title>Whole-Genome Sequence of Entomortierella parvispora E1425, a Mucoromycotan Fungus Associated with Burkholderiaceae-Related Endosymbiotic Bacteria.</title>
        <authorList>
            <person name="Herlambang A."/>
            <person name="Guo Y."/>
            <person name="Takashima Y."/>
            <person name="Narisawa K."/>
            <person name="Ohta H."/>
            <person name="Nishizawa T."/>
        </authorList>
    </citation>
    <scope>NUCLEOTIDE SEQUENCE</scope>
    <source>
        <strain evidence="7">E1425</strain>
    </source>
</reference>
<dbReference type="Pfam" id="PF02724">
    <property type="entry name" value="CDC45"/>
    <property type="match status" value="1"/>
</dbReference>
<feature type="compositionally biased region" description="Acidic residues" evidence="6">
    <location>
        <begin position="154"/>
        <end position="183"/>
    </location>
</feature>
<comment type="similarity">
    <text evidence="2">Belongs to the CDC45 family.</text>
</comment>
<evidence type="ECO:0000256" key="2">
    <source>
        <dbReference type="ARBA" id="ARBA00010727"/>
    </source>
</evidence>
<dbReference type="PANTHER" id="PTHR10507:SF0">
    <property type="entry name" value="CELL DIVISION CONTROL PROTEIN 45 HOMOLOG"/>
    <property type="match status" value="1"/>
</dbReference>
<dbReference type="GO" id="GO:0003688">
    <property type="term" value="F:DNA replication origin binding"/>
    <property type="evidence" value="ECO:0007669"/>
    <property type="project" value="TreeGrafter"/>
</dbReference>
<name>A0A9P3LT52_9FUNG</name>
<accession>A0A9P3LT52</accession>
<comment type="subcellular location">
    <subcellularLocation>
        <location evidence="1">Nucleus</location>
    </subcellularLocation>
</comment>
<evidence type="ECO:0000256" key="1">
    <source>
        <dbReference type="ARBA" id="ARBA00004123"/>
    </source>
</evidence>
<dbReference type="GO" id="GO:1902977">
    <property type="term" value="P:mitotic DNA replication preinitiation complex assembly"/>
    <property type="evidence" value="ECO:0007669"/>
    <property type="project" value="TreeGrafter"/>
</dbReference>
<dbReference type="GO" id="GO:0000727">
    <property type="term" value="P:double-strand break repair via break-induced replication"/>
    <property type="evidence" value="ECO:0007669"/>
    <property type="project" value="TreeGrafter"/>
</dbReference>
<dbReference type="OrthoDB" id="10258882at2759"/>